<sequence length="857" mass="95747">MFSPKRVSDWLLNAFNEVSKDIFEPKDPSQAAGPEQPEDPENHDDPPPSKPPSSGSSSGSEKRNPGHPKETGTESKSPAKSKSTPSSGSSEFPMRDPSVSRAKAVQKESPEEEKSSASSSSSEFPSRDLNAPKGKAIKIGSREEEKSQTSSLSSDFPMRDPSVSRAKAVQKKSPEEEKSSASSSSSEFPARDPNAAKGKAIQIRSREEEKSQTSSLSSDFPMRDPSVSRRKAVQIEPPEEKSQASSSSPEFPMRDPSNSRRKAVQIEAPEKEGSQASSSSSEFRIRRPDASVTTEISLRPRQQSSPSSSGDWPPTHDPRQRQPGSLTGRRGLGIYDEEEEEEPHDQKRPRSFSPDYYWGTRHRARSPRNLGSQDTGPLLDDPDELYNASPRRNNTLSSAWSLHGQLDDPFFYRNDGGGNPNLPLNEAHFQRPGQLRVVNPIPVERHGPIEEQPDRNHSVPPFGINPLQGLQDPGGQSAEGTGVQGFMAEPPQVEIKDYFSDQSGPVRREHFNEFRAETNASISELRRVAVHAASMQWAAQRDLQQQILRAQEAEQRAQEAEQRAQEAEQRAQAAEAIASIGAGSGRRDPLEPWQPRRRAMYSPVYRAELTRHGSPISEPGNDHHALLYDNGADQVRELTVKVTLLRSRVAWQSGRRPDWQKMERMARQAGNLAEELDYQPLSARCSYYRGIAEYGQRRFVTAQASFEEAQACRGKYKEGVYLEAWGEKVAKRLQRQGEHSDVEEEEEEEGEEEEGSIRSIPSFPSFPSPKTRRRWYVKPEHPPEFDYDSGEDYEEEEGTGQGERAKVFEMDVETEVPHERRESVKQEVQRKLSKDDGSKGSRDSEGTEGGGFKHVSL</sequence>
<dbReference type="OrthoDB" id="5357180at2759"/>
<feature type="compositionally biased region" description="Acidic residues" evidence="1">
    <location>
        <begin position="785"/>
        <end position="798"/>
    </location>
</feature>
<feature type="region of interest" description="Disordered" evidence="1">
    <location>
        <begin position="554"/>
        <end position="593"/>
    </location>
</feature>
<feature type="compositionally biased region" description="Basic and acidic residues" evidence="1">
    <location>
        <begin position="105"/>
        <end position="115"/>
    </location>
</feature>
<feature type="region of interest" description="Disordered" evidence="1">
    <location>
        <begin position="735"/>
        <end position="857"/>
    </location>
</feature>
<feature type="compositionally biased region" description="Acidic residues" evidence="1">
    <location>
        <begin position="741"/>
        <end position="754"/>
    </location>
</feature>
<feature type="region of interest" description="Disordered" evidence="1">
    <location>
        <begin position="19"/>
        <end position="381"/>
    </location>
</feature>
<dbReference type="Proteomes" id="UP000324767">
    <property type="component" value="Unassembled WGS sequence"/>
</dbReference>
<feature type="compositionally biased region" description="Basic and acidic residues" evidence="1">
    <location>
        <begin position="803"/>
        <end position="845"/>
    </location>
</feature>
<evidence type="ECO:0000256" key="1">
    <source>
        <dbReference type="SAM" id="MobiDB-lite"/>
    </source>
</evidence>
<feature type="compositionally biased region" description="Low complexity" evidence="1">
    <location>
        <begin position="75"/>
        <end position="90"/>
    </location>
</feature>
<comment type="caution">
    <text evidence="2">The sequence shown here is derived from an EMBL/GenBank/DDBJ whole genome shotgun (WGS) entry which is preliminary data.</text>
</comment>
<feature type="compositionally biased region" description="Low complexity" evidence="1">
    <location>
        <begin position="299"/>
        <end position="309"/>
    </location>
</feature>
<feature type="compositionally biased region" description="Basic and acidic residues" evidence="1">
    <location>
        <begin position="554"/>
        <end position="569"/>
    </location>
</feature>
<gene>
    <name evidence="2" type="ORF">FRX48_06853</name>
</gene>
<evidence type="ECO:0000313" key="2">
    <source>
        <dbReference type="EMBL" id="KAA6409300.1"/>
    </source>
</evidence>
<feature type="compositionally biased region" description="Low complexity" evidence="1">
    <location>
        <begin position="757"/>
        <end position="769"/>
    </location>
</feature>
<evidence type="ECO:0000313" key="3">
    <source>
        <dbReference type="Proteomes" id="UP000324767"/>
    </source>
</evidence>
<protein>
    <submittedName>
        <fullName evidence="2">Uncharacterized protein</fullName>
    </submittedName>
</protein>
<feature type="compositionally biased region" description="Gly residues" evidence="1">
    <location>
        <begin position="847"/>
        <end position="857"/>
    </location>
</feature>
<organism evidence="2 3">
    <name type="scientific">Lasallia pustulata</name>
    <dbReference type="NCBI Taxonomy" id="136370"/>
    <lineage>
        <taxon>Eukaryota</taxon>
        <taxon>Fungi</taxon>
        <taxon>Dikarya</taxon>
        <taxon>Ascomycota</taxon>
        <taxon>Pezizomycotina</taxon>
        <taxon>Lecanoromycetes</taxon>
        <taxon>OSLEUM clade</taxon>
        <taxon>Umbilicariomycetidae</taxon>
        <taxon>Umbilicariales</taxon>
        <taxon>Umbilicariaceae</taxon>
        <taxon>Lasallia</taxon>
    </lineage>
</organism>
<proteinExistence type="predicted"/>
<accession>A0A5M8PJW8</accession>
<dbReference type="AlphaFoldDB" id="A0A5M8PJW8"/>
<dbReference type="EMBL" id="VXIT01000011">
    <property type="protein sequence ID" value="KAA6409300.1"/>
    <property type="molecule type" value="Genomic_DNA"/>
</dbReference>
<feature type="compositionally biased region" description="Basic and acidic residues" evidence="1">
    <location>
        <begin position="60"/>
        <end position="73"/>
    </location>
</feature>
<name>A0A5M8PJW8_9LECA</name>
<reference evidence="2 3" key="1">
    <citation type="submission" date="2019-09" db="EMBL/GenBank/DDBJ databases">
        <title>The hologenome of the rock-dwelling lichen Lasallia pustulata.</title>
        <authorList>
            <person name="Greshake Tzovaras B."/>
            <person name="Segers F."/>
            <person name="Bicker A."/>
            <person name="Dal Grande F."/>
            <person name="Otte J."/>
            <person name="Hankeln T."/>
            <person name="Schmitt I."/>
            <person name="Ebersberger I."/>
        </authorList>
    </citation>
    <scope>NUCLEOTIDE SEQUENCE [LARGE SCALE GENOMIC DNA]</scope>
    <source>
        <strain evidence="2">A1-1</strain>
    </source>
</reference>